<dbReference type="NCBIfam" id="NF001965">
    <property type="entry name" value="PRK00742.1"/>
    <property type="match status" value="1"/>
</dbReference>
<feature type="active site" evidence="3 4">
    <location>
        <position position="165"/>
    </location>
</feature>
<evidence type="ECO:0000256" key="1">
    <source>
        <dbReference type="ARBA" id="ARBA00022801"/>
    </source>
</evidence>
<dbReference type="InterPro" id="IPR001789">
    <property type="entry name" value="Sig_transdc_resp-reg_receiver"/>
</dbReference>
<evidence type="ECO:0000256" key="3">
    <source>
        <dbReference type="HAMAP-Rule" id="MF_00099"/>
    </source>
</evidence>
<keyword evidence="3" id="KW-0963">Cytoplasm</keyword>
<dbReference type="HAMAP" id="MF_00099">
    <property type="entry name" value="CheB_chemtxs"/>
    <property type="match status" value="1"/>
</dbReference>
<dbReference type="PROSITE" id="PS50122">
    <property type="entry name" value="CHEB"/>
    <property type="match status" value="1"/>
</dbReference>
<comment type="similarity">
    <text evidence="3">Belongs to the CheB family.</text>
</comment>
<keyword evidence="3 4" id="KW-0145">Chemotaxis</keyword>
<dbReference type="EC" id="3.5.1.44" evidence="3"/>
<evidence type="ECO:0000256" key="5">
    <source>
        <dbReference type="PROSITE-ProRule" id="PRU00169"/>
    </source>
</evidence>
<feature type="domain" description="CheB-type methylesterase" evidence="7">
    <location>
        <begin position="144"/>
        <end position="346"/>
    </location>
</feature>
<dbReference type="Pfam" id="PF01339">
    <property type="entry name" value="CheB_methylest"/>
    <property type="match status" value="1"/>
</dbReference>
<comment type="subcellular location">
    <subcellularLocation>
        <location evidence="3">Cytoplasm</location>
    </subcellularLocation>
</comment>
<dbReference type="InterPro" id="IPR008248">
    <property type="entry name" value="CheB-like"/>
</dbReference>
<dbReference type="Pfam" id="PF00072">
    <property type="entry name" value="Response_reg"/>
    <property type="match status" value="1"/>
</dbReference>
<dbReference type="GO" id="GO:0005737">
    <property type="term" value="C:cytoplasm"/>
    <property type="evidence" value="ECO:0007669"/>
    <property type="project" value="UniProtKB-SubCell"/>
</dbReference>
<accession>A0AB94IL07</accession>
<comment type="catalytic activity">
    <reaction evidence="3">
        <text>L-glutaminyl-[protein] + H2O = L-glutamyl-[protein] + NH4(+)</text>
        <dbReference type="Rhea" id="RHEA:16441"/>
        <dbReference type="Rhea" id="RHEA-COMP:10207"/>
        <dbReference type="Rhea" id="RHEA-COMP:10208"/>
        <dbReference type="ChEBI" id="CHEBI:15377"/>
        <dbReference type="ChEBI" id="CHEBI:28938"/>
        <dbReference type="ChEBI" id="CHEBI:29973"/>
        <dbReference type="ChEBI" id="CHEBI:30011"/>
        <dbReference type="EC" id="3.5.1.44"/>
    </reaction>
</comment>
<comment type="domain">
    <text evidence="3">Contains a C-terminal catalytic domain, and an N-terminal region which modulates catalytic activity.</text>
</comment>
<gene>
    <name evidence="3" type="primary">cheB</name>
    <name evidence="8" type="ORF">BAVI_16122</name>
</gene>
<comment type="function">
    <text evidence="3">Involved in chemotaxis. Part of a chemotaxis signal transduction system that modulates chemotaxis in response to various stimuli. Catalyzes the demethylation of specific methylglutamate residues introduced into the chemoreceptors (methyl-accepting chemotaxis proteins or MCP) by CheR. Also mediates the irreversible deamidation of specific glutamine residues to glutamic acid.</text>
</comment>
<dbReference type="RefSeq" id="WP_024029403.1">
    <property type="nucleotide sequence ID" value="NZ_ALAN01000087.1"/>
</dbReference>
<evidence type="ECO:0000259" key="7">
    <source>
        <dbReference type="PROSITE" id="PS50122"/>
    </source>
</evidence>
<dbReference type="EMBL" id="ALAN01000087">
    <property type="protein sequence ID" value="ETI67710.1"/>
    <property type="molecule type" value="Genomic_DNA"/>
</dbReference>
<dbReference type="CDD" id="cd17541">
    <property type="entry name" value="REC_CheB-like"/>
    <property type="match status" value="1"/>
</dbReference>
<feature type="active site" evidence="3 4">
    <location>
        <position position="192"/>
    </location>
</feature>
<dbReference type="PROSITE" id="PS50110">
    <property type="entry name" value="RESPONSE_REGULATORY"/>
    <property type="match status" value="1"/>
</dbReference>
<dbReference type="GO" id="GO:0050568">
    <property type="term" value="F:protein-glutamine glutaminase activity"/>
    <property type="evidence" value="ECO:0007669"/>
    <property type="project" value="UniProtKB-UniRule"/>
</dbReference>
<protein>
    <recommendedName>
        <fullName evidence="3">Protein-glutamate methylesterase/protein-glutamine glutaminase</fullName>
        <ecNumber evidence="3">3.1.1.61</ecNumber>
        <ecNumber evidence="3">3.5.1.44</ecNumber>
    </recommendedName>
</protein>
<dbReference type="PANTHER" id="PTHR42872:SF3">
    <property type="entry name" value="PROTEIN-GLUTAMATE METHYLESTERASE_PROTEIN-GLUTAMINE GLUTAMINASE 1"/>
    <property type="match status" value="1"/>
</dbReference>
<dbReference type="InterPro" id="IPR011006">
    <property type="entry name" value="CheY-like_superfamily"/>
</dbReference>
<dbReference type="PIRSF" id="PIRSF000876">
    <property type="entry name" value="RR_chemtxs_CheB"/>
    <property type="match status" value="1"/>
</dbReference>
<organism evidence="8 9">
    <name type="scientific">Neobacillus vireti LMG 21834</name>
    <dbReference type="NCBI Taxonomy" id="1131730"/>
    <lineage>
        <taxon>Bacteria</taxon>
        <taxon>Bacillati</taxon>
        <taxon>Bacillota</taxon>
        <taxon>Bacilli</taxon>
        <taxon>Bacillales</taxon>
        <taxon>Bacillaceae</taxon>
        <taxon>Neobacillus</taxon>
    </lineage>
</organism>
<proteinExistence type="inferred from homology"/>
<dbReference type="GO" id="GO:0008984">
    <property type="term" value="F:protein-glutamate methylesterase activity"/>
    <property type="evidence" value="ECO:0007669"/>
    <property type="project" value="UniProtKB-UniRule"/>
</dbReference>
<dbReference type="Gene3D" id="3.40.50.2300">
    <property type="match status" value="1"/>
</dbReference>
<feature type="active site" evidence="3 4">
    <location>
        <position position="290"/>
    </location>
</feature>
<evidence type="ECO:0000256" key="4">
    <source>
        <dbReference type="PROSITE-ProRule" id="PRU00050"/>
    </source>
</evidence>
<dbReference type="CDD" id="cd16432">
    <property type="entry name" value="CheB_Rec"/>
    <property type="match status" value="1"/>
</dbReference>
<evidence type="ECO:0000256" key="2">
    <source>
        <dbReference type="ARBA" id="ARBA00048267"/>
    </source>
</evidence>
<dbReference type="AlphaFoldDB" id="A0AB94IL07"/>
<dbReference type="EC" id="3.1.1.61" evidence="3"/>
<dbReference type="PANTHER" id="PTHR42872">
    <property type="entry name" value="PROTEIN-GLUTAMATE METHYLESTERASE/PROTEIN-GLUTAMINE GLUTAMINASE"/>
    <property type="match status" value="1"/>
</dbReference>
<feature type="modified residue" description="4-aspartylphosphate" evidence="3 5">
    <location>
        <position position="56"/>
    </location>
</feature>
<dbReference type="Gene3D" id="3.40.50.180">
    <property type="entry name" value="Methylesterase CheB, C-terminal domain"/>
    <property type="match status" value="1"/>
</dbReference>
<evidence type="ECO:0000313" key="9">
    <source>
        <dbReference type="Proteomes" id="UP000018877"/>
    </source>
</evidence>
<dbReference type="InterPro" id="IPR000673">
    <property type="entry name" value="Sig_transdc_resp-reg_Me-estase"/>
</dbReference>
<reference evidence="8 9" key="1">
    <citation type="journal article" date="2014" name="Environ. Microbiol.">
        <title>The nitrate-ammonifying and nosZ-carrying bacterium Bacillus vireti is a potent source and sink for nitric and nitrous oxide under high nitrate conditions.</title>
        <authorList>
            <person name="Mania D."/>
            <person name="Heylen K."/>
            <person name="van Spanning R.J."/>
            <person name="Frostegard A."/>
        </authorList>
    </citation>
    <scope>NUCLEOTIDE SEQUENCE [LARGE SCALE GENOMIC DNA]</scope>
    <source>
        <strain evidence="8 9">LMG 21834</strain>
    </source>
</reference>
<keyword evidence="1 3" id="KW-0378">Hydrolase</keyword>
<evidence type="ECO:0000313" key="8">
    <source>
        <dbReference type="EMBL" id="ETI67710.1"/>
    </source>
</evidence>
<dbReference type="InterPro" id="IPR035909">
    <property type="entry name" value="CheB_C"/>
</dbReference>
<comment type="caution">
    <text evidence="8">The sequence shown here is derived from an EMBL/GenBank/DDBJ whole genome shotgun (WGS) entry which is preliminary data.</text>
</comment>
<dbReference type="SUPFAM" id="SSF52738">
    <property type="entry name" value="Methylesterase CheB, C-terminal domain"/>
    <property type="match status" value="1"/>
</dbReference>
<keyword evidence="3 5" id="KW-0597">Phosphoprotein</keyword>
<evidence type="ECO:0000259" key="6">
    <source>
        <dbReference type="PROSITE" id="PS50110"/>
    </source>
</evidence>
<dbReference type="Proteomes" id="UP000018877">
    <property type="component" value="Unassembled WGS sequence"/>
</dbReference>
<name>A0AB94IL07_9BACI</name>
<dbReference type="SMART" id="SM00448">
    <property type="entry name" value="REC"/>
    <property type="match status" value="1"/>
</dbReference>
<keyword evidence="9" id="KW-1185">Reference proteome</keyword>
<comment type="catalytic activity">
    <reaction evidence="2 3">
        <text>[protein]-L-glutamate 5-O-methyl ester + H2O = L-glutamyl-[protein] + methanol + H(+)</text>
        <dbReference type="Rhea" id="RHEA:23236"/>
        <dbReference type="Rhea" id="RHEA-COMP:10208"/>
        <dbReference type="Rhea" id="RHEA-COMP:10311"/>
        <dbReference type="ChEBI" id="CHEBI:15377"/>
        <dbReference type="ChEBI" id="CHEBI:15378"/>
        <dbReference type="ChEBI" id="CHEBI:17790"/>
        <dbReference type="ChEBI" id="CHEBI:29973"/>
        <dbReference type="ChEBI" id="CHEBI:82795"/>
        <dbReference type="EC" id="3.1.1.61"/>
    </reaction>
</comment>
<comment type="PTM">
    <text evidence="3">Phosphorylated by CheA. Phosphorylation of the N-terminal regulatory domain activates the methylesterase activity.</text>
</comment>
<dbReference type="GO" id="GO:0000156">
    <property type="term" value="F:phosphorelay response regulator activity"/>
    <property type="evidence" value="ECO:0007669"/>
    <property type="project" value="InterPro"/>
</dbReference>
<sequence length="346" mass="38149">MKQYRVLVVDDSAFMRRAISHILEEDPQFHVIGIARNGVEAVDKVHRLKPDLVTMDVEMPKMNGLQALEQIMQISPVSVVMLSSRTREGAKETLHALELGAVDFFLKESLIRDQDGEVHSQEFLQRLKGIVEAQKPRVAATVQPLPRKARKMKQQRTGLIFIGCSTGGPSALQTILPHFPADFSIPIVVAQHMPPGFTKPLAERFDTLCQLEVKEADNGEVVQGGTIYIAPSGYQTRFEKKTDGTVIFKVDNDVGGDALYKPAIDITLESAAPIFTNQLLAVILTGMGVDGMKGCGVVKNYHGHVFVEAKDTCIVYGMPKAVLEAGFADGQFIRSQIYQEIISFIK</sequence>
<dbReference type="GO" id="GO:0006935">
    <property type="term" value="P:chemotaxis"/>
    <property type="evidence" value="ECO:0007669"/>
    <property type="project" value="UniProtKB-UniRule"/>
</dbReference>
<feature type="domain" description="Response regulatory" evidence="6">
    <location>
        <begin position="5"/>
        <end position="122"/>
    </location>
</feature>
<dbReference type="SUPFAM" id="SSF52172">
    <property type="entry name" value="CheY-like"/>
    <property type="match status" value="1"/>
</dbReference>